<evidence type="ECO:0000256" key="1">
    <source>
        <dbReference type="ARBA" id="ARBA00004496"/>
    </source>
</evidence>
<dbReference type="PANTHER" id="PTHR21162">
    <property type="entry name" value="P53 AND DNA DAMAGE-REGULATED PROTEIN"/>
    <property type="match status" value="1"/>
</dbReference>
<gene>
    <name evidence="5" type="ORF">Nepgr_033106</name>
</gene>
<comment type="caution">
    <text evidence="5">The sequence shown here is derived from an EMBL/GenBank/DDBJ whole genome shotgun (WGS) entry which is preliminary data.</text>
</comment>
<evidence type="ECO:0000256" key="2">
    <source>
        <dbReference type="ARBA" id="ARBA00022490"/>
    </source>
</evidence>
<protein>
    <recommendedName>
        <fullName evidence="7">P53 and DNA damage-regulated protein 1</fullName>
    </recommendedName>
</protein>
<feature type="region of interest" description="Disordered" evidence="4">
    <location>
        <begin position="208"/>
        <end position="264"/>
    </location>
</feature>
<name>A0AAD3TJX1_NEPGR</name>
<evidence type="ECO:0000313" key="5">
    <source>
        <dbReference type="EMBL" id="GMH31263.1"/>
    </source>
</evidence>
<proteinExistence type="predicted"/>
<reference evidence="5" key="1">
    <citation type="submission" date="2023-05" db="EMBL/GenBank/DDBJ databases">
        <title>Nepenthes gracilis genome sequencing.</title>
        <authorList>
            <person name="Fukushima K."/>
        </authorList>
    </citation>
    <scope>NUCLEOTIDE SEQUENCE</scope>
    <source>
        <strain evidence="5">SING2019-196</strain>
    </source>
</reference>
<evidence type="ECO:0000256" key="3">
    <source>
        <dbReference type="ARBA" id="ARBA00023186"/>
    </source>
</evidence>
<dbReference type="PANTHER" id="PTHR21162:SF0">
    <property type="entry name" value="P53 AND DNA DAMAGE-REGULATED PROTEIN 1"/>
    <property type="match status" value="1"/>
</dbReference>
<evidence type="ECO:0008006" key="7">
    <source>
        <dbReference type="Google" id="ProtNLM"/>
    </source>
</evidence>
<dbReference type="AlphaFoldDB" id="A0AAD3TJX1"/>
<dbReference type="EMBL" id="BSYO01000040">
    <property type="protein sequence ID" value="GMH31263.1"/>
    <property type="molecule type" value="Genomic_DNA"/>
</dbReference>
<feature type="compositionally biased region" description="Basic and acidic residues" evidence="4">
    <location>
        <begin position="251"/>
        <end position="264"/>
    </location>
</feature>
<evidence type="ECO:0000256" key="4">
    <source>
        <dbReference type="SAM" id="MobiDB-lite"/>
    </source>
</evidence>
<feature type="compositionally biased region" description="Pro residues" evidence="4">
    <location>
        <begin position="219"/>
        <end position="239"/>
    </location>
</feature>
<feature type="region of interest" description="Disordered" evidence="4">
    <location>
        <begin position="349"/>
        <end position="419"/>
    </location>
</feature>
<sequence>MDDHMKQLQQSLTELEIEAEHLLLTRHQLVEIDRLRNGNREALTALRKRAQTTRTSVPSPFESIMKEIEGLGSKPLVKEICTTCGNHDPNEKTMMMFPGTDVFASIPFHAAHTIVEKDQERLDFESKKLQSYVKEKSFLISESGALADKISPGVLRVWFCDPTPSGFQLSAPPAMADPSGVSASSSTISVPSCLDSVFPSASPFPGGVDIPFQNLPQPSSLPQPIPNDPSGGPFPPSFPSLPNSSELGGPKGDRLPLPRNLEGRKNMKSAVNVPRVMQHPSPNLPPGFAVDSVSASSKQPMAPNLSMKPAASPPPASWSSVVVPVKEVLPVSNSFAALQEGEMESKYHINSEIILSDEMNDDPNGKDSPGVESKTKENQAMSQQHPDSGAPSVDSYPEGIGCLSTGGRDSPLEDQEPLT</sequence>
<accession>A0AAD3TJX1</accession>
<keyword evidence="6" id="KW-1185">Reference proteome</keyword>
<comment type="subcellular location">
    <subcellularLocation>
        <location evidence="1">Cytoplasm</location>
    </subcellularLocation>
</comment>
<keyword evidence="3" id="KW-0143">Chaperone</keyword>
<evidence type="ECO:0000313" key="6">
    <source>
        <dbReference type="Proteomes" id="UP001279734"/>
    </source>
</evidence>
<dbReference type="CDD" id="cd22860">
    <property type="entry name" value="PDRG1"/>
    <property type="match status" value="1"/>
</dbReference>
<keyword evidence="2" id="KW-0963">Cytoplasm</keyword>
<organism evidence="5 6">
    <name type="scientific">Nepenthes gracilis</name>
    <name type="common">Slender pitcher plant</name>
    <dbReference type="NCBI Taxonomy" id="150966"/>
    <lineage>
        <taxon>Eukaryota</taxon>
        <taxon>Viridiplantae</taxon>
        <taxon>Streptophyta</taxon>
        <taxon>Embryophyta</taxon>
        <taxon>Tracheophyta</taxon>
        <taxon>Spermatophyta</taxon>
        <taxon>Magnoliopsida</taxon>
        <taxon>eudicotyledons</taxon>
        <taxon>Gunneridae</taxon>
        <taxon>Pentapetalae</taxon>
        <taxon>Caryophyllales</taxon>
        <taxon>Nepenthaceae</taxon>
        <taxon>Nepenthes</taxon>
    </lineage>
</organism>
<dbReference type="Proteomes" id="UP001279734">
    <property type="component" value="Unassembled WGS sequence"/>
</dbReference>
<feature type="region of interest" description="Disordered" evidence="4">
    <location>
        <begin position="276"/>
        <end position="319"/>
    </location>
</feature>
<dbReference type="InterPro" id="IPR030482">
    <property type="entry name" value="PDRG1"/>
</dbReference>
<dbReference type="GO" id="GO:0005737">
    <property type="term" value="C:cytoplasm"/>
    <property type="evidence" value="ECO:0007669"/>
    <property type="project" value="UniProtKB-SubCell"/>
</dbReference>